<evidence type="ECO:0000313" key="2">
    <source>
        <dbReference type="Proteomes" id="UP000789901"/>
    </source>
</evidence>
<protein>
    <submittedName>
        <fullName evidence="1">2131_t:CDS:1</fullName>
    </submittedName>
</protein>
<sequence length="51" mass="5644">MVHTFIPTTNPIPILQIDSETCDNTKYQIFDSSLDEVSDSSGLSNKVNLNT</sequence>
<feature type="non-terminal residue" evidence="1">
    <location>
        <position position="51"/>
    </location>
</feature>
<name>A0ABN7WD54_GIGMA</name>
<proteinExistence type="predicted"/>
<gene>
    <name evidence="1" type="ORF">GMARGA_LOCUS29381</name>
</gene>
<organism evidence="1 2">
    <name type="scientific">Gigaspora margarita</name>
    <dbReference type="NCBI Taxonomy" id="4874"/>
    <lineage>
        <taxon>Eukaryota</taxon>
        <taxon>Fungi</taxon>
        <taxon>Fungi incertae sedis</taxon>
        <taxon>Mucoromycota</taxon>
        <taxon>Glomeromycotina</taxon>
        <taxon>Glomeromycetes</taxon>
        <taxon>Diversisporales</taxon>
        <taxon>Gigasporaceae</taxon>
        <taxon>Gigaspora</taxon>
    </lineage>
</organism>
<dbReference type="EMBL" id="CAJVQB010039421">
    <property type="protein sequence ID" value="CAG8827359.1"/>
    <property type="molecule type" value="Genomic_DNA"/>
</dbReference>
<evidence type="ECO:0000313" key="1">
    <source>
        <dbReference type="EMBL" id="CAG8827359.1"/>
    </source>
</evidence>
<dbReference type="Proteomes" id="UP000789901">
    <property type="component" value="Unassembled WGS sequence"/>
</dbReference>
<keyword evidence="2" id="KW-1185">Reference proteome</keyword>
<comment type="caution">
    <text evidence="1">The sequence shown here is derived from an EMBL/GenBank/DDBJ whole genome shotgun (WGS) entry which is preliminary data.</text>
</comment>
<accession>A0ABN7WD54</accession>
<reference evidence="1 2" key="1">
    <citation type="submission" date="2021-06" db="EMBL/GenBank/DDBJ databases">
        <authorList>
            <person name="Kallberg Y."/>
            <person name="Tangrot J."/>
            <person name="Rosling A."/>
        </authorList>
    </citation>
    <scope>NUCLEOTIDE SEQUENCE [LARGE SCALE GENOMIC DNA]</scope>
    <source>
        <strain evidence="1 2">120-4 pot B 10/14</strain>
    </source>
</reference>